<organism evidence="4 5">
    <name type="scientific">Streptomyces hygroscopicus</name>
    <dbReference type="NCBI Taxonomy" id="1912"/>
    <lineage>
        <taxon>Bacteria</taxon>
        <taxon>Bacillati</taxon>
        <taxon>Actinomycetota</taxon>
        <taxon>Actinomycetes</taxon>
        <taxon>Kitasatosporales</taxon>
        <taxon>Streptomycetaceae</taxon>
        <taxon>Streptomyces</taxon>
        <taxon>Streptomyces violaceusniger group</taxon>
    </lineage>
</organism>
<evidence type="ECO:0000256" key="2">
    <source>
        <dbReference type="SAM" id="MobiDB-lite"/>
    </source>
</evidence>
<keyword evidence="4" id="KW-0067">ATP-binding</keyword>
<keyword evidence="1" id="KW-0418">Kinase</keyword>
<protein>
    <submittedName>
        <fullName evidence="4">ATP-binding protein</fullName>
    </submittedName>
</protein>
<dbReference type="PANTHER" id="PTHR35526:SF3">
    <property type="entry name" value="ANTI-SIGMA-F FACTOR RSBW"/>
    <property type="match status" value="1"/>
</dbReference>
<evidence type="ECO:0000259" key="3">
    <source>
        <dbReference type="Pfam" id="PF13581"/>
    </source>
</evidence>
<dbReference type="PANTHER" id="PTHR35526">
    <property type="entry name" value="ANTI-SIGMA-F FACTOR RSBW-RELATED"/>
    <property type="match status" value="1"/>
</dbReference>
<keyword evidence="1" id="KW-0723">Serine/threonine-protein kinase</keyword>
<evidence type="ECO:0000313" key="4">
    <source>
        <dbReference type="EMBL" id="GHJ27323.1"/>
    </source>
</evidence>
<dbReference type="InterPro" id="IPR050267">
    <property type="entry name" value="Anti-sigma-factor_SerPK"/>
</dbReference>
<dbReference type="SUPFAM" id="SSF55874">
    <property type="entry name" value="ATPase domain of HSP90 chaperone/DNA topoisomerase II/histidine kinase"/>
    <property type="match status" value="1"/>
</dbReference>
<evidence type="ECO:0000313" key="5">
    <source>
        <dbReference type="Proteomes" id="UP001054854"/>
    </source>
</evidence>
<feature type="domain" description="Histidine kinase/HSP90-like ATPase" evidence="3">
    <location>
        <begin position="15"/>
        <end position="123"/>
    </location>
</feature>
<name>A0ABQ3TWI5_STRHY</name>
<evidence type="ECO:0000256" key="1">
    <source>
        <dbReference type="ARBA" id="ARBA00022527"/>
    </source>
</evidence>
<dbReference type="Gene3D" id="3.30.565.10">
    <property type="entry name" value="Histidine kinase-like ATPase, C-terminal domain"/>
    <property type="match status" value="1"/>
</dbReference>
<comment type="caution">
    <text evidence="4">The sequence shown here is derived from an EMBL/GenBank/DDBJ whole genome shotgun (WGS) entry which is preliminary data.</text>
</comment>
<dbReference type="RefSeq" id="WP_236256520.1">
    <property type="nucleotide sequence ID" value="NZ_BNEK01000003.1"/>
</dbReference>
<sequence length="134" mass="14960">MPLTRQRFFTRRRPSIHAARQFVTRTLSEWGYADRLEDIQLCVSEIATNALVHGVPPGRLFQVRIEAAEEEVRIEVRDSGSGRPAPQSPHADRENGRGLLLVGELADAWGDIEHAVGKTVWFTVKATQARGCAE</sequence>
<dbReference type="Pfam" id="PF13581">
    <property type="entry name" value="HATPase_c_2"/>
    <property type="match status" value="1"/>
</dbReference>
<proteinExistence type="predicted"/>
<reference evidence="4" key="1">
    <citation type="submission" date="2024-05" db="EMBL/GenBank/DDBJ databases">
        <title>Whole genome shotgun sequence of Streptomyces hygroscopicus NBRC 113678.</title>
        <authorList>
            <person name="Komaki H."/>
            <person name="Tamura T."/>
        </authorList>
    </citation>
    <scope>NUCLEOTIDE SEQUENCE</scope>
    <source>
        <strain evidence="4">N11-34</strain>
    </source>
</reference>
<keyword evidence="4" id="KW-0547">Nucleotide-binding</keyword>
<dbReference type="EMBL" id="BNEK01000003">
    <property type="protein sequence ID" value="GHJ27323.1"/>
    <property type="molecule type" value="Genomic_DNA"/>
</dbReference>
<dbReference type="InterPro" id="IPR003594">
    <property type="entry name" value="HATPase_dom"/>
</dbReference>
<dbReference type="InterPro" id="IPR036890">
    <property type="entry name" value="HATPase_C_sf"/>
</dbReference>
<dbReference type="Proteomes" id="UP001054854">
    <property type="component" value="Unassembled WGS sequence"/>
</dbReference>
<accession>A0ABQ3TWI5</accession>
<gene>
    <name evidence="4" type="ORF">TPA0910_17560</name>
</gene>
<keyword evidence="1" id="KW-0808">Transferase</keyword>
<dbReference type="GO" id="GO:0005524">
    <property type="term" value="F:ATP binding"/>
    <property type="evidence" value="ECO:0007669"/>
    <property type="project" value="UniProtKB-KW"/>
</dbReference>
<keyword evidence="5" id="KW-1185">Reference proteome</keyword>
<feature type="region of interest" description="Disordered" evidence="2">
    <location>
        <begin position="74"/>
        <end position="96"/>
    </location>
</feature>
<dbReference type="CDD" id="cd16936">
    <property type="entry name" value="HATPase_RsbW-like"/>
    <property type="match status" value="1"/>
</dbReference>